<organism evidence="2 3">
    <name type="scientific">Candidatus Kapaibacterium thiocyanatum</name>
    <dbReference type="NCBI Taxonomy" id="1895771"/>
    <lineage>
        <taxon>Bacteria</taxon>
        <taxon>Pseudomonadati</taxon>
        <taxon>Candidatus Kapaibacteriota</taxon>
        <taxon>Candidatus Kapaibacteriia</taxon>
        <taxon>Candidatus Kapaibacteriales</taxon>
        <taxon>Candidatus Kapaibacteriaceae</taxon>
        <taxon>Candidatus Kapaibacterium</taxon>
    </lineage>
</organism>
<proteinExistence type="predicted"/>
<accession>A0A1M3L5H3</accession>
<gene>
    <name evidence="2" type="ORF">BGO89_04385</name>
</gene>
<evidence type="ECO:0000313" key="3">
    <source>
        <dbReference type="Proteomes" id="UP000184233"/>
    </source>
</evidence>
<feature type="domain" description="DUF2007" evidence="1">
    <location>
        <begin position="1"/>
        <end position="65"/>
    </location>
</feature>
<name>A0A1M3L5H3_9BACT</name>
<dbReference type="EMBL" id="MKVH01000003">
    <property type="protein sequence ID" value="OJX60808.1"/>
    <property type="molecule type" value="Genomic_DNA"/>
</dbReference>
<dbReference type="STRING" id="1895771.BGO89_04385"/>
<dbReference type="AlphaFoldDB" id="A0A1M3L5H3"/>
<evidence type="ECO:0000313" key="2">
    <source>
        <dbReference type="EMBL" id="OJX60808.1"/>
    </source>
</evidence>
<comment type="caution">
    <text evidence="2">The sequence shown here is derived from an EMBL/GenBank/DDBJ whole genome shotgun (WGS) entry which is preliminary data.</text>
</comment>
<evidence type="ECO:0000259" key="1">
    <source>
        <dbReference type="Pfam" id="PF09413"/>
    </source>
</evidence>
<dbReference type="Gene3D" id="3.30.70.790">
    <property type="entry name" value="UreE, C-terminal domain"/>
    <property type="match status" value="1"/>
</dbReference>
<dbReference type="InterPro" id="IPR011322">
    <property type="entry name" value="N-reg_PII-like_a/b"/>
</dbReference>
<dbReference type="Pfam" id="PF09413">
    <property type="entry name" value="DUF2007"/>
    <property type="match status" value="1"/>
</dbReference>
<dbReference type="Proteomes" id="UP000184233">
    <property type="component" value="Unassembled WGS sequence"/>
</dbReference>
<reference evidence="2 3" key="1">
    <citation type="submission" date="2016-09" db="EMBL/GenBank/DDBJ databases">
        <title>Genome-resolved meta-omics ties microbial dynamics to process performance in biotechnology for thiocyanate degradation.</title>
        <authorList>
            <person name="Kantor R.S."/>
            <person name="Huddy R.J."/>
            <person name="Iyer R."/>
            <person name="Thomas B.C."/>
            <person name="Brown C.T."/>
            <person name="Anantharaman K."/>
            <person name="Tringe S."/>
            <person name="Hettich R.L."/>
            <person name="Harrison S.T."/>
            <person name="Banfield J.F."/>
        </authorList>
    </citation>
    <scope>NUCLEOTIDE SEQUENCE [LARGE SCALE GENOMIC DNA]</scope>
    <source>
        <strain evidence="2">59-99</strain>
    </source>
</reference>
<sequence length="90" mass="10008">MILLATFANDLEAQLLASQLKDAGIDHRIVRDDGGGQFPSMHASDGVRVMVFEDDLEFAREIMEARALDDDDFGTPFETDTNLDEFADDI</sequence>
<protein>
    <recommendedName>
        <fullName evidence="1">DUF2007 domain-containing protein</fullName>
    </recommendedName>
</protein>
<dbReference type="InterPro" id="IPR018551">
    <property type="entry name" value="DUF2007"/>
</dbReference>
<dbReference type="SUPFAM" id="SSF54913">
    <property type="entry name" value="GlnB-like"/>
    <property type="match status" value="1"/>
</dbReference>